<feature type="active site" description="Proton acceptor" evidence="13">
    <location>
        <position position="283"/>
    </location>
</feature>
<comment type="pathway">
    <text evidence="1 13">Cofactor biosynthesis; ubiquinone biosynthesis [regulation].</text>
</comment>
<feature type="binding site" evidence="13">
    <location>
        <position position="148"/>
    </location>
    <ligand>
        <name>ATP</name>
        <dbReference type="ChEBI" id="CHEBI:30616"/>
    </ligand>
</feature>
<keyword evidence="9 13" id="KW-0418">Kinase</keyword>
<evidence type="ECO:0000256" key="5">
    <source>
        <dbReference type="ARBA" id="ARBA00022679"/>
    </source>
</evidence>
<dbReference type="InterPro" id="IPR050154">
    <property type="entry name" value="UbiB_kinase"/>
</dbReference>
<evidence type="ECO:0000313" key="15">
    <source>
        <dbReference type="EMBL" id="NNG23896.1"/>
    </source>
</evidence>
<keyword evidence="3 13" id="KW-1003">Cell membrane</keyword>
<evidence type="ECO:0000256" key="9">
    <source>
        <dbReference type="ARBA" id="ARBA00022777"/>
    </source>
</evidence>
<feature type="domain" description="ABC1 atypical kinase-like" evidence="14">
    <location>
        <begin position="90"/>
        <end position="338"/>
    </location>
</feature>
<evidence type="ECO:0000256" key="1">
    <source>
        <dbReference type="ARBA" id="ARBA00005020"/>
    </source>
</evidence>
<evidence type="ECO:0000256" key="4">
    <source>
        <dbReference type="ARBA" id="ARBA00022519"/>
    </source>
</evidence>
<keyword evidence="11 13" id="KW-1133">Transmembrane helix</keyword>
<dbReference type="AlphaFoldDB" id="A0A7Y2JZI3"/>
<evidence type="ECO:0000256" key="13">
    <source>
        <dbReference type="HAMAP-Rule" id="MF_00414"/>
    </source>
</evidence>
<evidence type="ECO:0000313" key="16">
    <source>
        <dbReference type="Proteomes" id="UP000533905"/>
    </source>
</evidence>
<comment type="caution">
    <text evidence="13">Lacks conserved residue(s) required for the propagation of feature annotation.</text>
</comment>
<dbReference type="EC" id="2.7.-.-" evidence="13"/>
<dbReference type="InterPro" id="IPR045308">
    <property type="entry name" value="UbiB_bact"/>
</dbReference>
<evidence type="ECO:0000256" key="8">
    <source>
        <dbReference type="ARBA" id="ARBA00022741"/>
    </source>
</evidence>
<evidence type="ECO:0000256" key="11">
    <source>
        <dbReference type="ARBA" id="ARBA00022989"/>
    </source>
</evidence>
<keyword evidence="6 13" id="KW-0831">Ubiquinone biosynthesis</keyword>
<name>A0A7Y2JZI3_9BURK</name>
<dbReference type="EMBL" id="JABAIV010000004">
    <property type="protein sequence ID" value="NNG23896.1"/>
    <property type="molecule type" value="Genomic_DNA"/>
</dbReference>
<dbReference type="PANTHER" id="PTHR10566">
    <property type="entry name" value="CHAPERONE-ACTIVITY OF BC1 COMPLEX CABC1 -RELATED"/>
    <property type="match status" value="1"/>
</dbReference>
<keyword evidence="5 13" id="KW-0808">Transferase</keyword>
<evidence type="ECO:0000256" key="12">
    <source>
        <dbReference type="ARBA" id="ARBA00023136"/>
    </source>
</evidence>
<dbReference type="Proteomes" id="UP000533905">
    <property type="component" value="Unassembled WGS sequence"/>
</dbReference>
<dbReference type="GO" id="GO:0006744">
    <property type="term" value="P:ubiquinone biosynthetic process"/>
    <property type="evidence" value="ECO:0007669"/>
    <property type="project" value="UniProtKB-UniPathway"/>
</dbReference>
<feature type="transmembrane region" description="Helical" evidence="13">
    <location>
        <begin position="502"/>
        <end position="526"/>
    </location>
</feature>
<protein>
    <recommendedName>
        <fullName evidence="13">Probable protein kinase UbiB</fullName>
        <ecNumber evidence="13">2.7.-.-</ecNumber>
    </recommendedName>
    <alternativeName>
        <fullName evidence="13">Ubiquinone biosynthesis protein UbiB</fullName>
    </alternativeName>
</protein>
<proteinExistence type="inferred from homology"/>
<keyword evidence="7 13" id="KW-0812">Transmembrane</keyword>
<comment type="similarity">
    <text evidence="2">Belongs to the protein kinase superfamily. ADCK protein kinase family.</text>
</comment>
<evidence type="ECO:0000256" key="6">
    <source>
        <dbReference type="ARBA" id="ARBA00022688"/>
    </source>
</evidence>
<evidence type="ECO:0000256" key="7">
    <source>
        <dbReference type="ARBA" id="ARBA00022692"/>
    </source>
</evidence>
<keyword evidence="8 13" id="KW-0547">Nucleotide-binding</keyword>
<dbReference type="UniPathway" id="UPA00232"/>
<comment type="caution">
    <text evidence="15">The sequence shown here is derived from an EMBL/GenBank/DDBJ whole genome shotgun (WGS) entry which is preliminary data.</text>
</comment>
<dbReference type="GO" id="GO:0005524">
    <property type="term" value="F:ATP binding"/>
    <property type="evidence" value="ECO:0007669"/>
    <property type="project" value="UniProtKB-KW"/>
</dbReference>
<feature type="binding site" evidence="13">
    <location>
        <begin position="126"/>
        <end position="134"/>
    </location>
    <ligand>
        <name>ATP</name>
        <dbReference type="ChEBI" id="CHEBI:30616"/>
    </ligand>
</feature>
<keyword evidence="16" id="KW-1185">Reference proteome</keyword>
<evidence type="ECO:0000256" key="10">
    <source>
        <dbReference type="ARBA" id="ARBA00022840"/>
    </source>
</evidence>
<comment type="similarity">
    <text evidence="13">Belongs to the ABC1 family. UbiB subfamily.</text>
</comment>
<dbReference type="InterPro" id="IPR004147">
    <property type="entry name" value="ABC1_dom"/>
</dbReference>
<evidence type="ECO:0000256" key="2">
    <source>
        <dbReference type="ARBA" id="ARBA00009670"/>
    </source>
</evidence>
<keyword evidence="12 13" id="KW-0472">Membrane</keyword>
<dbReference type="RefSeq" id="WP_171085007.1">
    <property type="nucleotide sequence ID" value="NZ_JABAIV010000004.1"/>
</dbReference>
<evidence type="ECO:0000256" key="3">
    <source>
        <dbReference type="ARBA" id="ARBA00022475"/>
    </source>
</evidence>
<sequence>MILKFLRLVKILTIATKYGLDEIAVTSLQAPRTARFMNTMFFWRRITSPRAIRLRMALEELGPIFIKFGQVLSTRRDLMPQDIADELSLLQDQVPPFDSDLAIAQITTSLGAHPDELFASFERTPVASASIAQVHFATLKNGTEVAVKVLRPGMKKTIDEDLALMDLAARLIERVWADSRRLKPREVVAEFDKYLHDELDLMREAANASQLRRNFANSNLLMVPEMHWDYCSSSVIVMERMRGIPVSQIDRLAAEGVDLKKLSSDGVEIFFTQVFRDGFFHADMHPGNILVSVEKETFGRYIALDFGIVGTLTDFDKDYLSQNFLAFFRRDYKRVAEAHIESGWAPRNTRVDELESAVRACCEPIFDRPLKDISFGQILLRLFQTSRRFNVEVQPQLVLLQKTLLNIEGLGRQLDPELDLWKTAKPYLERWMGEQVGWGGMVERLRAEAPRYAHIFPQLPRLLHQALEHHAHASIGHTGGHPMSNADLMALVMAEQRRTNRLLGLMTLLGLVAGSLGMAAIGWFFVYGGG</sequence>
<dbReference type="PANTHER" id="PTHR10566:SF113">
    <property type="entry name" value="PROTEIN ACTIVITY OF BC1 COMPLEX KINASE 7, CHLOROPLASTIC"/>
    <property type="match status" value="1"/>
</dbReference>
<dbReference type="Pfam" id="PF03109">
    <property type="entry name" value="ABC1"/>
    <property type="match status" value="1"/>
</dbReference>
<dbReference type="HAMAP" id="MF_00414">
    <property type="entry name" value="UbiB"/>
    <property type="match status" value="1"/>
</dbReference>
<dbReference type="NCBIfam" id="NF003404">
    <property type="entry name" value="PRK04750.1"/>
    <property type="match status" value="1"/>
</dbReference>
<dbReference type="GO" id="GO:0010795">
    <property type="term" value="P:regulation of ubiquinone biosynthetic process"/>
    <property type="evidence" value="ECO:0007669"/>
    <property type="project" value="UniProtKB-UniRule"/>
</dbReference>
<evidence type="ECO:0000259" key="14">
    <source>
        <dbReference type="Pfam" id="PF03109"/>
    </source>
</evidence>
<keyword evidence="15" id="KW-0830">Ubiquinone</keyword>
<organism evidence="15 16">
    <name type="scientific">Telluria aromaticivorans</name>
    <dbReference type="NCBI Taxonomy" id="2725995"/>
    <lineage>
        <taxon>Bacteria</taxon>
        <taxon>Pseudomonadati</taxon>
        <taxon>Pseudomonadota</taxon>
        <taxon>Betaproteobacteria</taxon>
        <taxon>Burkholderiales</taxon>
        <taxon>Oxalobacteraceae</taxon>
        <taxon>Telluria group</taxon>
        <taxon>Telluria</taxon>
    </lineage>
</organism>
<dbReference type="InterPro" id="IPR010232">
    <property type="entry name" value="UbiB"/>
</dbReference>
<comment type="subcellular location">
    <subcellularLocation>
        <location evidence="13">Cell membrane</location>
        <topology evidence="13">Single-pass membrane protein</topology>
    </subcellularLocation>
</comment>
<dbReference type="InterPro" id="IPR011009">
    <property type="entry name" value="Kinase-like_dom_sf"/>
</dbReference>
<comment type="function">
    <text evidence="13">Is probably a protein kinase regulator of UbiI activity which is involved in aerobic coenzyme Q (ubiquinone) biosynthesis.</text>
</comment>
<accession>A0A7Y2JZI3</accession>
<dbReference type="GO" id="GO:0004672">
    <property type="term" value="F:protein kinase activity"/>
    <property type="evidence" value="ECO:0007669"/>
    <property type="project" value="UniProtKB-UniRule"/>
</dbReference>
<reference evidence="15 16" key="1">
    <citation type="submission" date="2020-04" db="EMBL/GenBank/DDBJ databases">
        <title>Massilia sp. nov., a cold adapted bacteria isolated from Arctic soil.</title>
        <authorList>
            <person name="Son J."/>
            <person name="Ka J.-O."/>
        </authorList>
    </citation>
    <scope>NUCLEOTIDE SEQUENCE [LARGE SCALE GENOMIC DNA]</scope>
    <source>
        <strain evidence="15 16">ML15P13</strain>
    </source>
</reference>
<dbReference type="GO" id="GO:0005886">
    <property type="term" value="C:plasma membrane"/>
    <property type="evidence" value="ECO:0007669"/>
    <property type="project" value="UniProtKB-SubCell"/>
</dbReference>
<gene>
    <name evidence="13 15" type="primary">ubiB</name>
    <name evidence="15" type="ORF">HGB41_12925</name>
</gene>
<keyword evidence="4" id="KW-0997">Cell inner membrane</keyword>
<dbReference type="SUPFAM" id="SSF56112">
    <property type="entry name" value="Protein kinase-like (PK-like)"/>
    <property type="match status" value="1"/>
</dbReference>
<keyword evidence="10 13" id="KW-0067">ATP-binding</keyword>
<dbReference type="CDD" id="cd13972">
    <property type="entry name" value="UbiB"/>
    <property type="match status" value="1"/>
</dbReference>
<dbReference type="NCBIfam" id="TIGR01982">
    <property type="entry name" value="UbiB"/>
    <property type="match status" value="1"/>
</dbReference>